<evidence type="ECO:0000313" key="3">
    <source>
        <dbReference type="Proteomes" id="UP000254537"/>
    </source>
</evidence>
<protein>
    <submittedName>
        <fullName evidence="2">DUF4113 domain-containing protein</fullName>
    </submittedName>
</protein>
<feature type="domain" description="DUF4113" evidence="1">
    <location>
        <begin position="26"/>
        <end position="46"/>
    </location>
</feature>
<name>A0A345Y222_9NEIS</name>
<dbReference type="Proteomes" id="UP000254537">
    <property type="component" value="Chromosome"/>
</dbReference>
<dbReference type="AlphaFoldDB" id="A0A345Y222"/>
<dbReference type="KEGG" id="ccah:DWG20_00185"/>
<dbReference type="Pfam" id="PF13438">
    <property type="entry name" value="DUF4113"/>
    <property type="match status" value="1"/>
</dbReference>
<dbReference type="InterPro" id="IPR025188">
    <property type="entry name" value="DUF4113"/>
</dbReference>
<reference evidence="2 3" key="1">
    <citation type="submission" date="2018-07" db="EMBL/GenBank/DDBJ databases">
        <title>Crenobacter cavernae sp. nov., isolated from a karst cave.</title>
        <authorList>
            <person name="Zhu H."/>
        </authorList>
    </citation>
    <scope>NUCLEOTIDE SEQUENCE [LARGE SCALE GENOMIC DNA]</scope>
    <source>
        <strain evidence="2 3">K1W11S-77</strain>
    </source>
</reference>
<evidence type="ECO:0000313" key="2">
    <source>
        <dbReference type="EMBL" id="AXK37974.1"/>
    </source>
</evidence>
<organism evidence="2 3">
    <name type="scientific">Crenobacter cavernae</name>
    <dbReference type="NCBI Taxonomy" id="2290923"/>
    <lineage>
        <taxon>Bacteria</taxon>
        <taxon>Pseudomonadati</taxon>
        <taxon>Pseudomonadota</taxon>
        <taxon>Betaproteobacteria</taxon>
        <taxon>Neisseriales</taxon>
        <taxon>Neisseriaceae</taxon>
        <taxon>Crenobacter</taxon>
    </lineage>
</organism>
<evidence type="ECO:0000259" key="1">
    <source>
        <dbReference type="Pfam" id="PF13438"/>
    </source>
</evidence>
<accession>A0A345Y222</accession>
<dbReference type="EMBL" id="CP031337">
    <property type="protein sequence ID" value="AXK37974.1"/>
    <property type="molecule type" value="Genomic_DNA"/>
</dbReference>
<gene>
    <name evidence="2" type="ORF">DWG20_00185</name>
</gene>
<sequence>MGEGCIGVWEVAQRPSCHQSRKLKPAMRQEKRSSRWTTCWDELLVVR</sequence>
<proteinExistence type="predicted"/>